<dbReference type="InterPro" id="IPR024079">
    <property type="entry name" value="MetalloPept_cat_dom_sf"/>
</dbReference>
<dbReference type="GO" id="GO:0008237">
    <property type="term" value="F:metallopeptidase activity"/>
    <property type="evidence" value="ECO:0007669"/>
    <property type="project" value="InterPro"/>
</dbReference>
<reference evidence="2" key="1">
    <citation type="submission" date="2021-01" db="EMBL/GenBank/DDBJ databases">
        <authorList>
            <person name="Corre E."/>
            <person name="Pelletier E."/>
            <person name="Niang G."/>
            <person name="Scheremetjew M."/>
            <person name="Finn R."/>
            <person name="Kale V."/>
            <person name="Holt S."/>
            <person name="Cochrane G."/>
            <person name="Meng A."/>
            <person name="Brown T."/>
            <person name="Cohen L."/>
        </authorList>
    </citation>
    <scope>NUCLEOTIDE SEQUENCE</scope>
    <source>
        <strain evidence="2">CCMP281</strain>
    </source>
</reference>
<organism evidence="2">
    <name type="scientific">Haptolina ericina</name>
    <dbReference type="NCBI Taxonomy" id="156174"/>
    <lineage>
        <taxon>Eukaryota</taxon>
        <taxon>Haptista</taxon>
        <taxon>Haptophyta</taxon>
        <taxon>Prymnesiophyceae</taxon>
        <taxon>Prymnesiales</taxon>
        <taxon>Prymnesiaceae</taxon>
        <taxon>Haptolina</taxon>
    </lineage>
</organism>
<protein>
    <submittedName>
        <fullName evidence="2">Uncharacterized protein</fullName>
    </submittedName>
</protein>
<proteinExistence type="predicted"/>
<keyword evidence="1" id="KW-0472">Membrane</keyword>
<dbReference type="EMBL" id="HBHX01046897">
    <property type="protein sequence ID" value="CAE0126205.1"/>
    <property type="molecule type" value="Transcribed_RNA"/>
</dbReference>
<dbReference type="AlphaFoldDB" id="A0A7S3B6Y8"/>
<dbReference type="SUPFAM" id="SSF55486">
    <property type="entry name" value="Metalloproteases ('zincins'), catalytic domain"/>
    <property type="match status" value="1"/>
</dbReference>
<name>A0A7S3B6Y8_9EUKA</name>
<keyword evidence="1" id="KW-1133">Transmembrane helix</keyword>
<feature type="transmembrane region" description="Helical" evidence="1">
    <location>
        <begin position="410"/>
        <end position="436"/>
    </location>
</feature>
<sequence length="524" mass="58185">MAGYCDETIISRGLGNTITWAWDARLCDQLLGKMEEDFWDISFVGCDDVRAALHRAFATWSMNHKFIKFTDVTLECAKRGFVQEGCPLAEVWVTYLDSHLVNGSTPFYGRPELVNGVVHRDVAQAEPWADYSSTFEPTNGGPTPFTMYGIYPVPRKVIEVTGGRISFNTESPTCWYLDSSFCQGWHDLKNEHSPDGVYIFSVTLLFFFWGAAFFATTLHFLLLLRGVLRQNRKLMTNYKPFYQRAGHALLLTCERLGFYRMTARLLLIMLPWAFYNSIFITCWDCYDFEAMAAHQIGHLLGLGHPNTAASELTSGTGPPGQNSYHTLLAAGGPMNASTCMNPWDYVVEGVPPGAKINPLTGNRYSIMDAVDLHNPRTCLTEDDLEALNVLYPTCSGAITQPTCLKQSIKYLGWLRVCVFVLAPLILAIAGSCMVLVPRAGYVYREQRKRAGAHARARRAQVAVQSIPMTNSGGATETIIVPPPEPTSEETTETIIVAPPDPMDGPFSEKISMAAQDVSPDHQDV</sequence>
<keyword evidence="1" id="KW-0812">Transmembrane</keyword>
<feature type="transmembrane region" description="Helical" evidence="1">
    <location>
        <begin position="197"/>
        <end position="224"/>
    </location>
</feature>
<gene>
    <name evidence="2" type="ORF">HERI1096_LOCUS25967</name>
</gene>
<accession>A0A7S3B6Y8</accession>
<evidence type="ECO:0000256" key="1">
    <source>
        <dbReference type="SAM" id="Phobius"/>
    </source>
</evidence>
<evidence type="ECO:0000313" key="2">
    <source>
        <dbReference type="EMBL" id="CAE0126205.1"/>
    </source>
</evidence>
<dbReference type="Gene3D" id="3.40.390.10">
    <property type="entry name" value="Collagenase (Catalytic Domain)"/>
    <property type="match status" value="1"/>
</dbReference>